<feature type="compositionally biased region" description="Acidic residues" evidence="2">
    <location>
        <begin position="241"/>
        <end position="250"/>
    </location>
</feature>
<accession>A0AAV1YGR4</accession>
<dbReference type="Proteomes" id="UP001497480">
    <property type="component" value="Unassembled WGS sequence"/>
</dbReference>
<dbReference type="PANTHER" id="PTHR33155">
    <property type="entry name" value="FANTASTIC FOUR-LIKE PROTEIN (DUF3049)"/>
    <property type="match status" value="1"/>
</dbReference>
<proteinExistence type="inferred from homology"/>
<comment type="caution">
    <text evidence="4">The sequence shown here is derived from an EMBL/GenBank/DDBJ whole genome shotgun (WGS) entry which is preliminary data.</text>
</comment>
<dbReference type="InterPro" id="IPR046431">
    <property type="entry name" value="FAF_dom"/>
</dbReference>
<organism evidence="4 5">
    <name type="scientific">Lupinus luteus</name>
    <name type="common">European yellow lupine</name>
    <dbReference type="NCBI Taxonomy" id="3873"/>
    <lineage>
        <taxon>Eukaryota</taxon>
        <taxon>Viridiplantae</taxon>
        <taxon>Streptophyta</taxon>
        <taxon>Embryophyta</taxon>
        <taxon>Tracheophyta</taxon>
        <taxon>Spermatophyta</taxon>
        <taxon>Magnoliopsida</taxon>
        <taxon>eudicotyledons</taxon>
        <taxon>Gunneridae</taxon>
        <taxon>Pentapetalae</taxon>
        <taxon>rosids</taxon>
        <taxon>fabids</taxon>
        <taxon>Fabales</taxon>
        <taxon>Fabaceae</taxon>
        <taxon>Papilionoideae</taxon>
        <taxon>50 kb inversion clade</taxon>
        <taxon>genistoids sensu lato</taxon>
        <taxon>core genistoids</taxon>
        <taxon>Genisteae</taxon>
        <taxon>Lupinus</taxon>
    </lineage>
</organism>
<dbReference type="Pfam" id="PF11250">
    <property type="entry name" value="FAF"/>
    <property type="match status" value="1"/>
</dbReference>
<evidence type="ECO:0000256" key="2">
    <source>
        <dbReference type="SAM" id="MobiDB-lite"/>
    </source>
</evidence>
<evidence type="ECO:0000313" key="5">
    <source>
        <dbReference type="Proteomes" id="UP001497480"/>
    </source>
</evidence>
<dbReference type="EMBL" id="CAXHTB010000024">
    <property type="protein sequence ID" value="CAL0332159.1"/>
    <property type="molecule type" value="Genomic_DNA"/>
</dbReference>
<feature type="domain" description="FAF" evidence="3">
    <location>
        <begin position="185"/>
        <end position="230"/>
    </location>
</feature>
<dbReference type="InterPro" id="IPR021410">
    <property type="entry name" value="FAF"/>
</dbReference>
<evidence type="ECO:0000256" key="1">
    <source>
        <dbReference type="ARBA" id="ARBA00008690"/>
    </source>
</evidence>
<feature type="region of interest" description="Disordered" evidence="2">
    <location>
        <begin position="238"/>
        <end position="258"/>
    </location>
</feature>
<dbReference type="AlphaFoldDB" id="A0AAV1YGR4"/>
<evidence type="ECO:0000313" key="4">
    <source>
        <dbReference type="EMBL" id="CAL0332159.1"/>
    </source>
</evidence>
<reference evidence="4 5" key="1">
    <citation type="submission" date="2024-03" db="EMBL/GenBank/DDBJ databases">
        <authorList>
            <person name="Martinez-Hernandez J."/>
        </authorList>
    </citation>
    <scope>NUCLEOTIDE SEQUENCE [LARGE SCALE GENOMIC DNA]</scope>
</reference>
<evidence type="ECO:0000259" key="3">
    <source>
        <dbReference type="Pfam" id="PF11250"/>
    </source>
</evidence>
<sequence>MSTSMSKEIQSQGLSSTLIQKEEIMLLQKQGNVTILGSEEMKNVASSEELSHSKVTTTNADSKAASFDLWSSILLPQKAIDETTNVIITPYIHPLVKKSKNALSQKSLEICTESLGSETGSDGFSSEEDKGEIKQTQLQQIEDITLEVPQYKSLTINSDSRVSLTVMSMEILDQKPKKHKSSHHSFPPPISSLHMLSHRDNGRLFLQAVFVPSNNNFCAKREDGRLVLTFASEEESKVQEMDEDYDEVENNEEKNDVKDVKSVTEEPTILSSEFTSVHKLIALVMNKAKWSEKLNESFPHRPKLVRLKLQLWNQQQQLRLLSMLMKTATGGPSSLQKLLHFLTHLPINNI</sequence>
<dbReference type="PANTHER" id="PTHR33155:SF3">
    <property type="entry name" value="PROTEIN FAF-LIKE, CHLOROPLASTIC"/>
    <property type="match status" value="1"/>
</dbReference>
<keyword evidence="5" id="KW-1185">Reference proteome</keyword>
<protein>
    <recommendedName>
        <fullName evidence="3">FAF domain-containing protein</fullName>
    </recommendedName>
</protein>
<comment type="similarity">
    <text evidence="1">Belongs to the fantastic four family.</text>
</comment>
<gene>
    <name evidence="4" type="ORF">LLUT_LOCUS33219</name>
</gene>
<name>A0AAV1YGR4_LUPLU</name>